<proteinExistence type="predicted"/>
<evidence type="ECO:0000313" key="1">
    <source>
        <dbReference type="EMBL" id="RZC43946.1"/>
    </source>
</evidence>
<accession>A0A4Y7I7B0</accession>
<gene>
    <name evidence="1" type="ORF">C5167_036894</name>
</gene>
<reference evidence="1 2" key="1">
    <citation type="journal article" date="2018" name="Science">
        <title>The opium poppy genome and morphinan production.</title>
        <authorList>
            <person name="Guo L."/>
            <person name="Winzer T."/>
            <person name="Yang X."/>
            <person name="Li Y."/>
            <person name="Ning Z."/>
            <person name="He Z."/>
            <person name="Teodor R."/>
            <person name="Lu Y."/>
            <person name="Bowser T.A."/>
            <person name="Graham I.A."/>
            <person name="Ye K."/>
        </authorList>
    </citation>
    <scope>NUCLEOTIDE SEQUENCE [LARGE SCALE GENOMIC DNA]</scope>
    <source>
        <strain evidence="2">cv. HN1</strain>
        <tissue evidence="1">Leaves</tissue>
    </source>
</reference>
<dbReference type="Proteomes" id="UP000316621">
    <property type="component" value="Chromosome 1"/>
</dbReference>
<sequence>MEKVEYSKRSWVTWPSYKGDAKRLNNAVNNALKKYYEALSVLGEDERKDVEKANGWVINEMLDMQKKTMSDELINFDEVLKIWNKATFGEEDPKGSGGSASYEALSVLGEDERKDVEKANGFLRYGTRPLLEMRIRREVEALHVRKTMSEQAMLHDQQTTQTFLGPPDAYFIIPECLLPIQYGVFFKRKVDEANEAIDKVDEVKGNWLLWPSFKQEAERANDAINIALEKFNELMSILGDDERKDFDMADIDEIKDLQEQIMTDGLMYFKEASKCLMQGGEMTPFPGCYHAAPEFNHLAFPSHVIPF</sequence>
<keyword evidence="2" id="KW-1185">Reference proteome</keyword>
<protein>
    <submittedName>
        <fullName evidence="1">Uncharacterized protein</fullName>
    </submittedName>
</protein>
<dbReference type="AlphaFoldDB" id="A0A4Y7I7B0"/>
<dbReference type="EMBL" id="CM010715">
    <property type="protein sequence ID" value="RZC43946.1"/>
    <property type="molecule type" value="Genomic_DNA"/>
</dbReference>
<name>A0A4Y7I7B0_PAPSO</name>
<dbReference type="Gramene" id="RZC43946">
    <property type="protein sequence ID" value="RZC43946"/>
    <property type="gene ID" value="C5167_036894"/>
</dbReference>
<evidence type="ECO:0000313" key="2">
    <source>
        <dbReference type="Proteomes" id="UP000316621"/>
    </source>
</evidence>
<organism evidence="1 2">
    <name type="scientific">Papaver somniferum</name>
    <name type="common">Opium poppy</name>
    <dbReference type="NCBI Taxonomy" id="3469"/>
    <lineage>
        <taxon>Eukaryota</taxon>
        <taxon>Viridiplantae</taxon>
        <taxon>Streptophyta</taxon>
        <taxon>Embryophyta</taxon>
        <taxon>Tracheophyta</taxon>
        <taxon>Spermatophyta</taxon>
        <taxon>Magnoliopsida</taxon>
        <taxon>Ranunculales</taxon>
        <taxon>Papaveraceae</taxon>
        <taxon>Papaveroideae</taxon>
        <taxon>Papaver</taxon>
    </lineage>
</organism>